<feature type="non-terminal residue" evidence="2">
    <location>
        <position position="1"/>
    </location>
</feature>
<evidence type="ECO:0000259" key="1">
    <source>
        <dbReference type="Pfam" id="PF14509"/>
    </source>
</evidence>
<sequence length="66" mass="7218">AHEVVLQTDFLPKGARYQLTLIKDGVNADVQAMDFKRIVQPIQPGEAITLTMVPDGGFAARIELLP</sequence>
<dbReference type="EMBL" id="BKCJ011379047">
    <property type="protein sequence ID" value="GFD27686.1"/>
    <property type="molecule type" value="Genomic_DNA"/>
</dbReference>
<dbReference type="InterPro" id="IPR029483">
    <property type="entry name" value="GH97_C"/>
</dbReference>
<comment type="caution">
    <text evidence="2">The sequence shown here is derived from an EMBL/GenBank/DDBJ whole genome shotgun (WGS) entry which is preliminary data.</text>
</comment>
<organism evidence="2">
    <name type="scientific">Tanacetum cinerariifolium</name>
    <name type="common">Dalmatian daisy</name>
    <name type="synonym">Chrysanthemum cinerariifolium</name>
    <dbReference type="NCBI Taxonomy" id="118510"/>
    <lineage>
        <taxon>Eukaryota</taxon>
        <taxon>Viridiplantae</taxon>
        <taxon>Streptophyta</taxon>
        <taxon>Embryophyta</taxon>
        <taxon>Tracheophyta</taxon>
        <taxon>Spermatophyta</taxon>
        <taxon>Magnoliopsida</taxon>
        <taxon>eudicotyledons</taxon>
        <taxon>Gunneridae</taxon>
        <taxon>Pentapetalae</taxon>
        <taxon>asterids</taxon>
        <taxon>campanulids</taxon>
        <taxon>Asterales</taxon>
        <taxon>Asteraceae</taxon>
        <taxon>Asteroideae</taxon>
        <taxon>Anthemideae</taxon>
        <taxon>Anthemidinae</taxon>
        <taxon>Tanacetum</taxon>
    </lineage>
</organism>
<name>A0A699V2V4_TANCI</name>
<dbReference type="Pfam" id="PF14509">
    <property type="entry name" value="GH97_C"/>
    <property type="match status" value="1"/>
</dbReference>
<dbReference type="InterPro" id="IPR013780">
    <property type="entry name" value="Glyco_hydro_b"/>
</dbReference>
<dbReference type="Gene3D" id="2.60.40.1180">
    <property type="entry name" value="Golgi alpha-mannosidase II"/>
    <property type="match status" value="1"/>
</dbReference>
<proteinExistence type="predicted"/>
<dbReference type="AlphaFoldDB" id="A0A699V2V4"/>
<feature type="domain" description="Glycosyl-hydrolase 97 C-terminal oligomerisation" evidence="1">
    <location>
        <begin position="2"/>
        <end position="62"/>
    </location>
</feature>
<protein>
    <recommendedName>
        <fullName evidence="1">Glycosyl-hydrolase 97 C-terminal oligomerisation domain-containing protein</fullName>
    </recommendedName>
</protein>
<evidence type="ECO:0000313" key="2">
    <source>
        <dbReference type="EMBL" id="GFD27686.1"/>
    </source>
</evidence>
<gene>
    <name evidence="2" type="ORF">Tci_899655</name>
</gene>
<reference evidence="2" key="1">
    <citation type="journal article" date="2019" name="Sci. Rep.">
        <title>Draft genome of Tanacetum cinerariifolium, the natural source of mosquito coil.</title>
        <authorList>
            <person name="Yamashiro T."/>
            <person name="Shiraishi A."/>
            <person name="Satake H."/>
            <person name="Nakayama K."/>
        </authorList>
    </citation>
    <scope>NUCLEOTIDE SEQUENCE</scope>
</reference>
<accession>A0A699V2V4</accession>